<gene>
    <name evidence="2" type="ORF">SAMN05421818_13013</name>
</gene>
<evidence type="ECO:0000256" key="1">
    <source>
        <dbReference type="SAM" id="Phobius"/>
    </source>
</evidence>
<dbReference type="PANTHER" id="PTHR36443:SF1">
    <property type="entry name" value="BSR5223 PROTEIN"/>
    <property type="match status" value="1"/>
</dbReference>
<accession>A0A1G8GNV5</accession>
<feature type="transmembrane region" description="Helical" evidence="1">
    <location>
        <begin position="57"/>
        <end position="81"/>
    </location>
</feature>
<evidence type="ECO:0008006" key="4">
    <source>
        <dbReference type="Google" id="ProtNLM"/>
    </source>
</evidence>
<evidence type="ECO:0000313" key="2">
    <source>
        <dbReference type="EMBL" id="SDH95991.1"/>
    </source>
</evidence>
<dbReference type="AlphaFoldDB" id="A0A1G8GNV5"/>
<proteinExistence type="predicted"/>
<dbReference type="EMBL" id="FNDQ01000030">
    <property type="protein sequence ID" value="SDH95991.1"/>
    <property type="molecule type" value="Genomic_DNA"/>
</dbReference>
<organism evidence="2 3">
    <name type="scientific">Myroides phaeus</name>
    <dbReference type="NCBI Taxonomy" id="702745"/>
    <lineage>
        <taxon>Bacteria</taxon>
        <taxon>Pseudomonadati</taxon>
        <taxon>Bacteroidota</taxon>
        <taxon>Flavobacteriia</taxon>
        <taxon>Flavobacteriales</taxon>
        <taxon>Flavobacteriaceae</taxon>
        <taxon>Myroides</taxon>
    </lineage>
</organism>
<dbReference type="Pfam" id="PF11146">
    <property type="entry name" value="DUF2905"/>
    <property type="match status" value="1"/>
</dbReference>
<evidence type="ECO:0000313" key="3">
    <source>
        <dbReference type="Proteomes" id="UP000243588"/>
    </source>
</evidence>
<dbReference type="InterPro" id="IPR021320">
    <property type="entry name" value="DUF2905"/>
</dbReference>
<keyword evidence="1" id="KW-0472">Membrane</keyword>
<feature type="transmembrane region" description="Helical" evidence="1">
    <location>
        <begin position="12"/>
        <end position="37"/>
    </location>
</feature>
<sequence length="86" mass="9961">MFFQNDKSIFCIFTLMGKSIIFIGIVIVIIGLIVQFTPFNFNWFGRLPGDIHVERPGFSFFMPISSMIILSIVISGLIWLYNRFFS</sequence>
<reference evidence="3" key="1">
    <citation type="submission" date="2016-10" db="EMBL/GenBank/DDBJ databases">
        <authorList>
            <person name="Varghese N."/>
            <person name="Submissions S."/>
        </authorList>
    </citation>
    <scope>NUCLEOTIDE SEQUENCE [LARGE SCALE GENOMIC DNA]</scope>
    <source>
        <strain evidence="3">DSM 23313</strain>
    </source>
</reference>
<dbReference type="PANTHER" id="PTHR36443">
    <property type="entry name" value="BSR5223 PROTEIN"/>
    <property type="match status" value="1"/>
</dbReference>
<dbReference type="STRING" id="702745.SAMN05421818_13013"/>
<name>A0A1G8GNV5_9FLAO</name>
<protein>
    <recommendedName>
        <fullName evidence="4">DUF2905 domain-containing protein</fullName>
    </recommendedName>
</protein>
<keyword evidence="3" id="KW-1185">Reference proteome</keyword>
<dbReference type="Proteomes" id="UP000243588">
    <property type="component" value="Unassembled WGS sequence"/>
</dbReference>
<keyword evidence="1" id="KW-0812">Transmembrane</keyword>
<keyword evidence="1" id="KW-1133">Transmembrane helix</keyword>